<dbReference type="SUPFAM" id="SSF52402">
    <property type="entry name" value="Adenine nucleotide alpha hydrolases-like"/>
    <property type="match status" value="1"/>
</dbReference>
<feature type="binding site" evidence="2">
    <location>
        <begin position="42"/>
        <end position="44"/>
    </location>
    <ligand>
        <name>ATP</name>
        <dbReference type="ChEBI" id="CHEBI:30616"/>
    </ligand>
</feature>
<evidence type="ECO:0000256" key="3">
    <source>
        <dbReference type="SAM" id="Coils"/>
    </source>
</evidence>
<dbReference type="InterPro" id="IPR014729">
    <property type="entry name" value="Rossmann-like_a/b/a_fold"/>
</dbReference>
<reference evidence="5 6" key="1">
    <citation type="submission" date="2022-11" db="EMBL/GenBank/DDBJ databases">
        <title>Haliovirga abyssi gen. nov., sp. nov., a mesophilic fermentative bacterium isolated from the Iheya North hydrothermal field and the proposal of Haliovirgaceae fam. nov.</title>
        <authorList>
            <person name="Miyazaki U."/>
            <person name="Tame A."/>
            <person name="Miyazaki J."/>
            <person name="Takai K."/>
            <person name="Sawayama S."/>
            <person name="Kitajima M."/>
            <person name="Okamoto A."/>
            <person name="Nakagawa S."/>
        </authorList>
    </citation>
    <scope>NUCLEOTIDE SEQUENCE [LARGE SCALE GENOMIC DNA]</scope>
    <source>
        <strain evidence="5 6">IC12</strain>
        <plasmid evidence="5 6">pHIC</plasmid>
    </source>
</reference>
<dbReference type="AlphaFoldDB" id="A0AAU9E105"/>
<feature type="coiled-coil region" evidence="3">
    <location>
        <begin position="213"/>
        <end position="240"/>
    </location>
</feature>
<keyword evidence="2" id="KW-0067">ATP-binding</keyword>
<proteinExistence type="predicted"/>
<dbReference type="GO" id="GO:0016740">
    <property type="term" value="F:transferase activity"/>
    <property type="evidence" value="ECO:0007669"/>
    <property type="project" value="UniProtKB-KW"/>
</dbReference>
<evidence type="ECO:0000256" key="2">
    <source>
        <dbReference type="PIRSR" id="PIRSR004976-51"/>
    </source>
</evidence>
<feature type="binding site" evidence="2">
    <location>
        <position position="145"/>
    </location>
    <ligand>
        <name>ATP</name>
        <dbReference type="ChEBI" id="CHEBI:30616"/>
    </ligand>
</feature>
<keyword evidence="6" id="KW-1185">Reference proteome</keyword>
<dbReference type="PANTHER" id="PTHR43686:SF1">
    <property type="entry name" value="AMINOTRAN_5 DOMAIN-CONTAINING PROTEIN"/>
    <property type="match status" value="1"/>
</dbReference>
<dbReference type="Gene3D" id="3.40.50.620">
    <property type="entry name" value="HUPs"/>
    <property type="match status" value="1"/>
</dbReference>
<geneLocation type="plasmid" evidence="5 6">
    <name>pHIC</name>
</geneLocation>
<dbReference type="EMBL" id="AP027060">
    <property type="protein sequence ID" value="BDU51620.1"/>
    <property type="molecule type" value="Genomic_DNA"/>
</dbReference>
<dbReference type="Pfam" id="PF01171">
    <property type="entry name" value="ATP_bind_3"/>
    <property type="match status" value="1"/>
</dbReference>
<dbReference type="InterPro" id="IPR035107">
    <property type="entry name" value="tRNA_thiolation_TtcA_Ctu1"/>
</dbReference>
<sequence>MEKREILKEIEIKGFNKTLWNKAGKAMHRYNMINPGDKIVVGISGGKDSLVMLNTLIRVKLIAGFDFEIIPIFISKTEKISLEVEKIKKYISEIGLKLIVKSTTIDKIVFEDKKVKNPCFLCSRIRRGVLYTMMKELGANKLALGHHLDDIIETFFMNMFYQGNMNQMKPIYRSEQYGYEIIRPLSFVEEDTIIKYARKAKLPIINIDCKFSSVKLDSKRVETKELIKNLEKKNPNIRRNMYSAIFNISKEE</sequence>
<dbReference type="RefSeq" id="WP_307905490.1">
    <property type="nucleotide sequence ID" value="NZ_AP027060.1"/>
</dbReference>
<keyword evidence="5" id="KW-0614">Plasmid</keyword>
<gene>
    <name evidence="5" type="ORF">HLVA_21890</name>
</gene>
<feature type="domain" description="tRNA(Ile)-lysidine/2-thiocytidine synthase N-terminal" evidence="4">
    <location>
        <begin position="38"/>
        <end position="204"/>
    </location>
</feature>
<dbReference type="PIRSF" id="PIRSF004976">
    <property type="entry name" value="ATPase_YdaO"/>
    <property type="match status" value="1"/>
</dbReference>
<dbReference type="KEGG" id="haby:HLVA_21890"/>
<dbReference type="GO" id="GO:0005524">
    <property type="term" value="F:ATP binding"/>
    <property type="evidence" value="ECO:0007669"/>
    <property type="project" value="UniProtKB-KW"/>
</dbReference>
<feature type="binding site" evidence="2">
    <location>
        <position position="74"/>
    </location>
    <ligand>
        <name>ATP</name>
        <dbReference type="ChEBI" id="CHEBI:30616"/>
    </ligand>
</feature>
<feature type="binding site" evidence="2">
    <location>
        <position position="48"/>
    </location>
    <ligand>
        <name>ATP</name>
        <dbReference type="ChEBI" id="CHEBI:30616"/>
    </ligand>
</feature>
<organism evidence="5 6">
    <name type="scientific">Haliovirga abyssi</name>
    <dbReference type="NCBI Taxonomy" id="2996794"/>
    <lineage>
        <taxon>Bacteria</taxon>
        <taxon>Fusobacteriati</taxon>
        <taxon>Fusobacteriota</taxon>
        <taxon>Fusobacteriia</taxon>
        <taxon>Fusobacteriales</taxon>
        <taxon>Haliovirgaceae</taxon>
        <taxon>Haliovirga</taxon>
    </lineage>
</organism>
<keyword evidence="1" id="KW-0808">Transferase</keyword>
<protein>
    <submittedName>
        <fullName evidence="5">tRNA 2-thiocytidine(32) synthetase TtcA</fullName>
    </submittedName>
</protein>
<evidence type="ECO:0000313" key="6">
    <source>
        <dbReference type="Proteomes" id="UP001321582"/>
    </source>
</evidence>
<dbReference type="CDD" id="cd24138">
    <property type="entry name" value="TtcA-like"/>
    <property type="match status" value="1"/>
</dbReference>
<keyword evidence="3" id="KW-0175">Coiled coil</keyword>
<evidence type="ECO:0000256" key="1">
    <source>
        <dbReference type="ARBA" id="ARBA00022679"/>
    </source>
</evidence>
<evidence type="ECO:0000313" key="5">
    <source>
        <dbReference type="EMBL" id="BDU51620.1"/>
    </source>
</evidence>
<dbReference type="Proteomes" id="UP001321582">
    <property type="component" value="Plasmid pHIC"/>
</dbReference>
<dbReference type="InterPro" id="IPR011063">
    <property type="entry name" value="TilS/TtcA_N"/>
</dbReference>
<keyword evidence="2" id="KW-0547">Nucleotide-binding</keyword>
<accession>A0AAU9E105</accession>
<feature type="binding site" evidence="2">
    <location>
        <position position="150"/>
    </location>
    <ligand>
        <name>ATP</name>
        <dbReference type="ChEBI" id="CHEBI:30616"/>
    </ligand>
</feature>
<name>A0AAU9E105_9FUSO</name>
<dbReference type="GO" id="GO:0008033">
    <property type="term" value="P:tRNA processing"/>
    <property type="evidence" value="ECO:0007669"/>
    <property type="project" value="InterPro"/>
</dbReference>
<evidence type="ECO:0000259" key="4">
    <source>
        <dbReference type="Pfam" id="PF01171"/>
    </source>
</evidence>
<dbReference type="PANTHER" id="PTHR43686">
    <property type="entry name" value="SULFURTRANSFERASE-RELATED"/>
    <property type="match status" value="1"/>
</dbReference>